<evidence type="ECO:0000256" key="2">
    <source>
        <dbReference type="PIRSR" id="PIRSR603469-1"/>
    </source>
</evidence>
<proteinExistence type="inferred from homology"/>
<dbReference type="InterPro" id="IPR023296">
    <property type="entry name" value="Glyco_hydro_beta-prop_sf"/>
</dbReference>
<evidence type="ECO:0000313" key="8">
    <source>
        <dbReference type="EMBL" id="MBD1382496.1"/>
    </source>
</evidence>
<name>A0A926NJI0_9BACI</name>
<dbReference type="EMBL" id="JACXAI010000032">
    <property type="protein sequence ID" value="MBD1382496.1"/>
    <property type="molecule type" value="Genomic_DNA"/>
</dbReference>
<feature type="region of interest" description="Disordered" evidence="7">
    <location>
        <begin position="467"/>
        <end position="489"/>
    </location>
</feature>
<evidence type="ECO:0000256" key="3">
    <source>
        <dbReference type="PIRSR" id="PIRSR603469-2"/>
    </source>
</evidence>
<keyword evidence="4" id="KW-0479">Metal-binding</keyword>
<dbReference type="Proteomes" id="UP000626844">
    <property type="component" value="Unassembled WGS sequence"/>
</dbReference>
<evidence type="ECO:0000256" key="1">
    <source>
        <dbReference type="ARBA" id="ARBA00006775"/>
    </source>
</evidence>
<comment type="cofactor">
    <cofactor evidence="4">
        <name>Ca(2+)</name>
        <dbReference type="ChEBI" id="CHEBI:29108"/>
    </cofactor>
</comment>
<keyword evidence="8" id="KW-0378">Hydrolase</keyword>
<dbReference type="GO" id="GO:0009758">
    <property type="term" value="P:carbohydrate utilization"/>
    <property type="evidence" value="ECO:0007669"/>
    <property type="project" value="InterPro"/>
</dbReference>
<protein>
    <submittedName>
        <fullName evidence="8">Glycoside hydrolase family 68 protein</fullName>
    </submittedName>
</protein>
<feature type="binding site" evidence="3">
    <location>
        <position position="364"/>
    </location>
    <ligand>
        <name>substrate</name>
    </ligand>
</feature>
<dbReference type="CDD" id="cd08997">
    <property type="entry name" value="GH68"/>
    <property type="match status" value="1"/>
</dbReference>
<dbReference type="InterPro" id="IPR003469">
    <property type="entry name" value="Glyco_hydro_68"/>
</dbReference>
<dbReference type="AlphaFoldDB" id="A0A926NJI0"/>
<feature type="active site" description="Proton donor/acceptor" evidence="2">
    <location>
        <position position="346"/>
    </location>
</feature>
<sequence>MNFKKVVKQASVVTFATTILVSGGFQASAKEKDFRDYNKSYGISHITREDMSEMALQHGNEKFEVPKFDEKTIKNIPSAEGLDVWDTWPLQNADGTVAEYKGYQIVFGLAGNPKDPNDTFVYMFYKKEGDNSIKNWKNAGKVFKASDKFGPNDPILDKQSEEWSGSATLTSDGEVRLFYTSRQKMEPEAGYYGKQTLTTAQVNLSQPDSTTLKVEGVEDYKTIFDGDGKYYQTVDQAFGNGDYSDNHTLRDPHYVEENGRKYLVFEANSGTEVGYQGEESLYNKAYYSKSEAFFQAEKTKLLQSDKKDAAELANGVLGIIEINDDYSVKKVMKPLIGSNTVTDEIERPNIFKKDGKWYLFTSSRGSKMTIDGIDSKDIYLLGYVSDSLSEGYKPLNKTGIVLHHDLDPYDVTWNYAHYAIPQESGDNVVVTSYMTNRGYFEDHKSTFAPSFLLNIKGSKTSVVEDSILEQGQISVNDDEDDDEDDDDKE</sequence>
<evidence type="ECO:0000256" key="6">
    <source>
        <dbReference type="RuleBase" id="RU361220"/>
    </source>
</evidence>
<feature type="binding site" evidence="3">
    <location>
        <position position="85"/>
    </location>
    <ligand>
        <name>substrate</name>
    </ligand>
</feature>
<feature type="binding site" evidence="3">
    <location>
        <begin position="250"/>
        <end position="251"/>
    </location>
    <ligand>
        <name>substrate</name>
    </ligand>
</feature>
<keyword evidence="9" id="KW-1185">Reference proteome</keyword>
<evidence type="ECO:0000256" key="4">
    <source>
        <dbReference type="PIRSR" id="PIRSR603469-3"/>
    </source>
</evidence>
<feature type="binding site" evidence="4">
    <location>
        <position position="131"/>
    </location>
    <ligand>
        <name>Ca(2+)</name>
        <dbReference type="ChEBI" id="CHEBI:29108"/>
        <label>1</label>
    </ligand>
</feature>
<feature type="binding site" evidence="3">
    <location>
        <begin position="344"/>
        <end position="346"/>
    </location>
    <ligand>
        <name>substrate</name>
    </ligand>
</feature>
<evidence type="ECO:0000256" key="5">
    <source>
        <dbReference type="PIRSR" id="PIRSR603469-4"/>
    </source>
</evidence>
<feature type="binding site" evidence="4">
    <location>
        <position position="314"/>
    </location>
    <ligand>
        <name>Ca(2+)</name>
        <dbReference type="ChEBI" id="CHEBI:29108"/>
        <label>1</label>
    </ligand>
</feature>
<dbReference type="RefSeq" id="WP_191160754.1">
    <property type="nucleotide sequence ID" value="NZ_JACXAI010000032.1"/>
</dbReference>
<feature type="binding site" evidence="3">
    <location>
        <position position="164"/>
    </location>
    <ligand>
        <name>substrate</name>
    </ligand>
</feature>
<feature type="binding site" evidence="4">
    <location>
        <position position="343"/>
    </location>
    <ligand>
        <name>Ca(2+)</name>
        <dbReference type="ChEBI" id="CHEBI:29108"/>
        <label>1</label>
    </ligand>
</feature>
<dbReference type="GO" id="GO:0046872">
    <property type="term" value="F:metal ion binding"/>
    <property type="evidence" value="ECO:0007669"/>
    <property type="project" value="UniProtKB-KW"/>
</dbReference>
<reference evidence="8" key="1">
    <citation type="submission" date="2020-09" db="EMBL/GenBank/DDBJ databases">
        <title>A novel bacterium of genus Bacillus, isolated from South China Sea.</title>
        <authorList>
            <person name="Huang H."/>
            <person name="Mo K."/>
            <person name="Hu Y."/>
        </authorList>
    </citation>
    <scope>NUCLEOTIDE SEQUENCE</scope>
    <source>
        <strain evidence="8">IB182487</strain>
    </source>
</reference>
<comment type="caution">
    <text evidence="8">The sequence shown here is derived from an EMBL/GenBank/DDBJ whole genome shotgun (WGS) entry which is preliminary data.</text>
</comment>
<keyword evidence="4" id="KW-0106">Calcium</keyword>
<feature type="binding site" evidence="4">
    <location>
        <position position="245"/>
    </location>
    <ligand>
        <name>Ca(2+)</name>
        <dbReference type="ChEBI" id="CHEBI:29108"/>
        <label>1</label>
    </ligand>
</feature>
<dbReference type="Pfam" id="PF02435">
    <property type="entry name" value="Glyco_hydro_68"/>
    <property type="match status" value="1"/>
</dbReference>
<feature type="compositionally biased region" description="Acidic residues" evidence="7">
    <location>
        <begin position="476"/>
        <end position="489"/>
    </location>
</feature>
<evidence type="ECO:0000256" key="7">
    <source>
        <dbReference type="SAM" id="MobiDB-lite"/>
    </source>
</evidence>
<evidence type="ECO:0000313" key="9">
    <source>
        <dbReference type="Proteomes" id="UP000626844"/>
    </source>
</evidence>
<dbReference type="GO" id="GO:0050053">
    <property type="term" value="F:levansucrase activity"/>
    <property type="evidence" value="ECO:0007669"/>
    <property type="project" value="InterPro"/>
</dbReference>
<comment type="similarity">
    <text evidence="1 6">Belongs to the glycosyl hydrolase 68 family.</text>
</comment>
<dbReference type="GO" id="GO:0016787">
    <property type="term" value="F:hydrolase activity"/>
    <property type="evidence" value="ECO:0007669"/>
    <property type="project" value="UniProtKB-KW"/>
</dbReference>
<organism evidence="8 9">
    <name type="scientific">Metabacillus arenae</name>
    <dbReference type="NCBI Taxonomy" id="2771434"/>
    <lineage>
        <taxon>Bacteria</taxon>
        <taxon>Bacillati</taxon>
        <taxon>Bacillota</taxon>
        <taxon>Bacilli</taxon>
        <taxon>Bacillales</taxon>
        <taxon>Bacillaceae</taxon>
        <taxon>Metabacillus</taxon>
    </lineage>
</organism>
<feature type="site" description="Transition state stabilizer" evidence="5">
    <location>
        <position position="251"/>
    </location>
</feature>
<dbReference type="Gene3D" id="2.115.10.20">
    <property type="entry name" value="Glycosyl hydrolase domain, family 43"/>
    <property type="match status" value="1"/>
</dbReference>
<feature type="active site" description="Nucleophile" evidence="2">
    <location>
        <position position="86"/>
    </location>
</feature>
<accession>A0A926NJI0</accession>
<gene>
    <name evidence="8" type="ORF">IC621_20030</name>
</gene>
<feature type="binding site" evidence="4">
    <location>
        <position position="276"/>
    </location>
    <ligand>
        <name>Ca(2+)</name>
        <dbReference type="ChEBI" id="CHEBI:29108"/>
        <label>1</label>
    </ligand>
</feature>
<dbReference type="SUPFAM" id="SSF75005">
    <property type="entry name" value="Arabinanase/levansucrase/invertase"/>
    <property type="match status" value="1"/>
</dbReference>